<dbReference type="Pfam" id="PF01398">
    <property type="entry name" value="JAB"/>
    <property type="match status" value="1"/>
</dbReference>
<dbReference type="SMART" id="SM00232">
    <property type="entry name" value="JAB_MPN"/>
    <property type="match status" value="1"/>
</dbReference>
<dbReference type="CDD" id="cd08063">
    <property type="entry name" value="MPN_CSN6"/>
    <property type="match status" value="1"/>
</dbReference>
<gene>
    <name evidence="4" type="ORF">FKW77_001813</name>
</gene>
<dbReference type="InterPro" id="IPR000555">
    <property type="entry name" value="JAMM/MPN+_dom"/>
</dbReference>
<dbReference type="EMBL" id="CP042196">
    <property type="protein sequence ID" value="QDS74778.1"/>
    <property type="molecule type" value="Genomic_DNA"/>
</dbReference>
<accession>A0A517LGK7</accession>
<dbReference type="InterPro" id="IPR024969">
    <property type="entry name" value="EIF3F/CSN6-like_C"/>
</dbReference>
<reference evidence="4 5" key="1">
    <citation type="submission" date="2019-07" db="EMBL/GenBank/DDBJ databases">
        <title>Finished genome of Venturia effusa.</title>
        <authorList>
            <person name="Young C.A."/>
            <person name="Cox M.P."/>
            <person name="Ganley A.R.D."/>
            <person name="David W.J."/>
        </authorList>
    </citation>
    <scope>NUCLEOTIDE SEQUENCE [LARGE SCALE GENOMIC DNA]</scope>
    <source>
        <strain evidence="5">albino</strain>
    </source>
</reference>
<proteinExistence type="inferred from homology"/>
<feature type="domain" description="MPN" evidence="3">
    <location>
        <begin position="17"/>
        <end position="163"/>
    </location>
</feature>
<keyword evidence="2" id="KW-0963">Cytoplasm</keyword>
<evidence type="ECO:0000259" key="3">
    <source>
        <dbReference type="PROSITE" id="PS50249"/>
    </source>
</evidence>
<comment type="subcellular location">
    <subcellularLocation>
        <location evidence="2">Cytoplasm</location>
    </subcellularLocation>
    <subcellularLocation>
        <location evidence="2">Nucleus</location>
    </subcellularLocation>
</comment>
<dbReference type="GO" id="GO:0008180">
    <property type="term" value="C:COP9 signalosome"/>
    <property type="evidence" value="ECO:0007669"/>
    <property type="project" value="UniProtKB-UniRule"/>
</dbReference>
<dbReference type="InterPro" id="IPR033859">
    <property type="entry name" value="MPN_CSN6"/>
</dbReference>
<dbReference type="Proteomes" id="UP000316270">
    <property type="component" value="Chromosome 12"/>
</dbReference>
<dbReference type="STRING" id="50376.A0A517LGK7"/>
<keyword evidence="2" id="KW-0736">Signalosome</keyword>
<dbReference type="PROSITE" id="PS50249">
    <property type="entry name" value="MPN"/>
    <property type="match status" value="1"/>
</dbReference>
<name>A0A517LGK7_9PEZI</name>
<dbReference type="Pfam" id="PF13012">
    <property type="entry name" value="MitMem_reg"/>
    <property type="match status" value="1"/>
</dbReference>
<dbReference type="GO" id="GO:0005737">
    <property type="term" value="C:cytoplasm"/>
    <property type="evidence" value="ECO:0007669"/>
    <property type="project" value="UniProtKB-SubCell"/>
</dbReference>
<dbReference type="PANTHER" id="PTHR10540:SF8">
    <property type="entry name" value="COP9 SIGNALOSOME COMPLEX SUBUNIT 6"/>
    <property type="match status" value="1"/>
</dbReference>
<keyword evidence="2" id="KW-0539">Nucleus</keyword>
<comment type="function">
    <text evidence="2">Component of the COP9 signalosome complex (CSN), a complex involved in various cellular and developmental processes.</text>
</comment>
<evidence type="ECO:0000313" key="4">
    <source>
        <dbReference type="EMBL" id="QDS74778.1"/>
    </source>
</evidence>
<dbReference type="GO" id="GO:0008237">
    <property type="term" value="F:metallopeptidase activity"/>
    <property type="evidence" value="ECO:0007669"/>
    <property type="project" value="InterPro"/>
</dbReference>
<keyword evidence="5" id="KW-1185">Reference proteome</keyword>
<dbReference type="PANTHER" id="PTHR10540">
    <property type="entry name" value="EUKARYOTIC TRANSLATION INITIATION FACTOR 3 SUBUNIT F-RELATED"/>
    <property type="match status" value="1"/>
</dbReference>
<evidence type="ECO:0000256" key="2">
    <source>
        <dbReference type="RuleBase" id="RU367006"/>
    </source>
</evidence>
<dbReference type="AlphaFoldDB" id="A0A517LGK7"/>
<dbReference type="InterPro" id="IPR037518">
    <property type="entry name" value="MPN"/>
</dbReference>
<dbReference type="Gene3D" id="3.40.140.10">
    <property type="entry name" value="Cytidine Deaminase, domain 2"/>
    <property type="match status" value="1"/>
</dbReference>
<evidence type="ECO:0000313" key="5">
    <source>
        <dbReference type="Proteomes" id="UP000316270"/>
    </source>
</evidence>
<organism evidence="4 5">
    <name type="scientific">Venturia effusa</name>
    <dbReference type="NCBI Taxonomy" id="50376"/>
    <lineage>
        <taxon>Eukaryota</taxon>
        <taxon>Fungi</taxon>
        <taxon>Dikarya</taxon>
        <taxon>Ascomycota</taxon>
        <taxon>Pezizomycotina</taxon>
        <taxon>Dothideomycetes</taxon>
        <taxon>Pleosporomycetidae</taxon>
        <taxon>Venturiales</taxon>
        <taxon>Venturiaceae</taxon>
        <taxon>Venturia</taxon>
    </lineage>
</organism>
<comment type="similarity">
    <text evidence="1 2">Belongs to the peptidase M67A family. CSN6 subfamily.</text>
</comment>
<dbReference type="GO" id="GO:0000338">
    <property type="term" value="P:protein deneddylation"/>
    <property type="evidence" value="ECO:0007669"/>
    <property type="project" value="InterPro"/>
</dbReference>
<evidence type="ECO:0000256" key="1">
    <source>
        <dbReference type="ARBA" id="ARBA00010893"/>
    </source>
</evidence>
<protein>
    <recommendedName>
        <fullName evidence="2">COP9 signalosome complex subunit 6</fullName>
    </recommendedName>
</protein>
<dbReference type="OrthoDB" id="1378at2759"/>
<sequence length="397" mass="42843">MAASNPLVASTPSDTTPQLHPLVLLNISDYVARHKLRGLKGPIAGAILGQQNGREVTMEVAFDCKIVVEPQDGSVHLDQDFFEGRLEMYKECFKAPQLDLVGWYTIGSTSGPEPRHLPIQMQLQTKYSLESAILLLFHPEMVAESSGAAGKLPLTLYETTWASDSTAMEVDAGERNQSLKFRELRYSVESGEAEMISVDYVARGGGNATAVETKATKVDAKKGLFKGKAKETDGKMNGTAAADETFLSAGEDELITALTAKANAIKMLQARLNLLSTLLGKLPASYLTDSSLPVDPTSTNLNQPILRSISALLARLPLLTPPDTESFTRETQQTSSDVELISLLSSLTRGVQDAKELGRKWIMAEPRKGRGGGNSGAMSEYIPVPVENILGGDPVMY</sequence>